<dbReference type="HAMAP" id="MF_01632">
    <property type="entry name" value="UbiC"/>
    <property type="match status" value="1"/>
</dbReference>
<dbReference type="InterPro" id="IPR028978">
    <property type="entry name" value="Chorismate_lyase_/UTRA_dom_sf"/>
</dbReference>
<dbReference type="Gene3D" id="3.40.1410.10">
    <property type="entry name" value="Chorismate lyase-like"/>
    <property type="match status" value="1"/>
</dbReference>
<dbReference type="InterPro" id="IPR007440">
    <property type="entry name" value="Chorismate--pyruvate_lyase"/>
</dbReference>
<feature type="binding site" evidence="5">
    <location>
        <position position="108"/>
    </location>
    <ligand>
        <name>substrate</name>
    </ligand>
</feature>
<comment type="caution">
    <text evidence="6">The sequence shown here is derived from an EMBL/GenBank/DDBJ whole genome shotgun (WGS) entry which is preliminary data.</text>
</comment>
<dbReference type="PANTHER" id="PTHR38683:SF1">
    <property type="entry name" value="CHORISMATE PYRUVATE-LYASE"/>
    <property type="match status" value="1"/>
</dbReference>
<dbReference type="GO" id="GO:0006744">
    <property type="term" value="P:ubiquinone biosynthetic process"/>
    <property type="evidence" value="ECO:0007669"/>
    <property type="project" value="UniProtKB-UniRule"/>
</dbReference>
<dbReference type="Pfam" id="PF04345">
    <property type="entry name" value="Chor_lyase"/>
    <property type="match status" value="1"/>
</dbReference>
<evidence type="ECO:0000256" key="4">
    <source>
        <dbReference type="ARBA" id="ARBA00023317"/>
    </source>
</evidence>
<feature type="binding site" evidence="5">
    <location>
        <position position="70"/>
    </location>
    <ligand>
        <name>substrate</name>
    </ligand>
</feature>
<keyword evidence="4 5" id="KW-0670">Pyruvate</keyword>
<evidence type="ECO:0000313" key="7">
    <source>
        <dbReference type="Proteomes" id="UP000886689"/>
    </source>
</evidence>
<dbReference type="GO" id="GO:0008813">
    <property type="term" value="F:chorismate lyase activity"/>
    <property type="evidence" value="ECO:0007669"/>
    <property type="project" value="UniProtKB-UniRule"/>
</dbReference>
<gene>
    <name evidence="5" type="primary">ubiC</name>
    <name evidence="6" type="ORF">IPL58_02775</name>
</gene>
<protein>
    <recommendedName>
        <fullName evidence="5">Probable chorismate pyruvate-lyase</fullName>
        <shortName evidence="5">CL</shortName>
        <shortName evidence="5">CPL</shortName>
        <ecNumber evidence="5">4.1.3.40</ecNumber>
    </recommendedName>
</protein>
<dbReference type="SUPFAM" id="SSF64288">
    <property type="entry name" value="Chorismate lyase-like"/>
    <property type="match status" value="1"/>
</dbReference>
<keyword evidence="2 5" id="KW-0831">Ubiquinone biosynthesis</keyword>
<comment type="catalytic activity">
    <reaction evidence="5">
        <text>chorismate = 4-hydroxybenzoate + pyruvate</text>
        <dbReference type="Rhea" id="RHEA:16505"/>
        <dbReference type="ChEBI" id="CHEBI:15361"/>
        <dbReference type="ChEBI" id="CHEBI:17879"/>
        <dbReference type="ChEBI" id="CHEBI:29748"/>
        <dbReference type="EC" id="4.1.3.40"/>
    </reaction>
</comment>
<dbReference type="AlphaFoldDB" id="A0A9D7JYQ1"/>
<evidence type="ECO:0000256" key="5">
    <source>
        <dbReference type="HAMAP-Rule" id="MF_01632"/>
    </source>
</evidence>
<dbReference type="EMBL" id="JADJUC010000002">
    <property type="protein sequence ID" value="MBK8523128.1"/>
    <property type="molecule type" value="Genomic_DNA"/>
</dbReference>
<evidence type="ECO:0000256" key="2">
    <source>
        <dbReference type="ARBA" id="ARBA00022688"/>
    </source>
</evidence>
<accession>A0A9D7JYQ1</accession>
<dbReference type="EC" id="4.1.3.40" evidence="5"/>
<dbReference type="GO" id="GO:0005829">
    <property type="term" value="C:cytosol"/>
    <property type="evidence" value="ECO:0007669"/>
    <property type="project" value="TreeGrafter"/>
</dbReference>
<evidence type="ECO:0000256" key="1">
    <source>
        <dbReference type="ARBA" id="ARBA00022490"/>
    </source>
</evidence>
<dbReference type="GO" id="GO:0042866">
    <property type="term" value="P:pyruvate biosynthetic process"/>
    <property type="evidence" value="ECO:0007669"/>
    <property type="project" value="UniProtKB-UniRule"/>
</dbReference>
<reference evidence="6" key="1">
    <citation type="submission" date="2020-10" db="EMBL/GenBank/DDBJ databases">
        <title>Connecting structure to function with the recovery of over 1000 high-quality activated sludge metagenome-assembled genomes encoding full-length rRNA genes using long-read sequencing.</title>
        <authorList>
            <person name="Singleton C.M."/>
            <person name="Petriglieri F."/>
            <person name="Kristensen J.M."/>
            <person name="Kirkegaard R.H."/>
            <person name="Michaelsen T.Y."/>
            <person name="Andersen M.H."/>
            <person name="Karst S.M."/>
            <person name="Dueholm M.S."/>
            <person name="Nielsen P.H."/>
            <person name="Albertsen M."/>
        </authorList>
    </citation>
    <scope>NUCLEOTIDE SEQUENCE</scope>
    <source>
        <strain evidence="6">Hirt_18-Q3-R61-65_BATAC.395</strain>
    </source>
</reference>
<keyword evidence="3 5" id="KW-0456">Lyase</keyword>
<name>A0A9D7JYQ1_9PROT</name>
<keyword evidence="1 5" id="KW-0963">Cytoplasm</keyword>
<comment type="subcellular location">
    <subcellularLocation>
        <location evidence="5">Cytoplasm</location>
    </subcellularLocation>
</comment>
<sequence>MRFSRWRGDLPRGDGDRALRSWLREPGSLTARLQGLGRFRIHLLRQHLYRANADECDALGLAPGARCWVREVVLFCDDVPVIFAHTVLPARPHGVLTRWFSRLGGRSLGSLLFAHPGFVRGQLAFAHIDRRHPLQEPAVSSLGQRPLAGFLARRCTHRFRRQTVLVTEVFSPLLGKPDAVA</sequence>
<comment type="caution">
    <text evidence="5">Lacks conserved residue(s) required for the propagation of feature annotation.</text>
</comment>
<evidence type="ECO:0000313" key="6">
    <source>
        <dbReference type="EMBL" id="MBK8523128.1"/>
    </source>
</evidence>
<comment type="pathway">
    <text evidence="5">Cofactor biosynthesis; ubiquinone biosynthesis.</text>
</comment>
<dbReference type="Proteomes" id="UP000886689">
    <property type="component" value="Unassembled WGS sequence"/>
</dbReference>
<comment type="similarity">
    <text evidence="5">Belongs to the UbiC family.</text>
</comment>
<comment type="function">
    <text evidence="5">Removes the pyruvyl group from chorismate, with concomitant aromatization of the ring, to provide 4-hydroxybenzoate (4HB) for the ubiquinone pathway.</text>
</comment>
<proteinExistence type="inferred from homology"/>
<evidence type="ECO:0000256" key="3">
    <source>
        <dbReference type="ARBA" id="ARBA00023239"/>
    </source>
</evidence>
<feature type="binding site" evidence="5">
    <location>
        <position position="168"/>
    </location>
    <ligand>
        <name>substrate</name>
    </ligand>
</feature>
<dbReference type="PANTHER" id="PTHR38683">
    <property type="entry name" value="CHORISMATE PYRUVATE-LYASE"/>
    <property type="match status" value="1"/>
</dbReference>
<organism evidence="6 7">
    <name type="scientific">Candidatus Proximibacter danicus</name>
    <dbReference type="NCBI Taxonomy" id="2954365"/>
    <lineage>
        <taxon>Bacteria</taxon>
        <taxon>Pseudomonadati</taxon>
        <taxon>Pseudomonadota</taxon>
        <taxon>Betaproteobacteria</taxon>
        <taxon>Candidatus Proximibacter</taxon>
    </lineage>
</organism>